<dbReference type="InterPro" id="IPR050332">
    <property type="entry name" value="GPCR_2"/>
</dbReference>
<proteinExistence type="predicted"/>
<dbReference type="GO" id="GO:0004967">
    <property type="term" value="F:glucagon receptor activity"/>
    <property type="evidence" value="ECO:0007669"/>
    <property type="project" value="TreeGrafter"/>
</dbReference>
<evidence type="ECO:0000313" key="3">
    <source>
        <dbReference type="Proteomes" id="UP000518266"/>
    </source>
</evidence>
<dbReference type="InterPro" id="IPR017983">
    <property type="entry name" value="GPCR_2_secretin-like_CS"/>
</dbReference>
<dbReference type="GO" id="GO:0005886">
    <property type="term" value="C:plasma membrane"/>
    <property type="evidence" value="ECO:0007669"/>
    <property type="project" value="TreeGrafter"/>
</dbReference>
<dbReference type="GO" id="GO:0017046">
    <property type="term" value="F:peptide hormone binding"/>
    <property type="evidence" value="ECO:0007669"/>
    <property type="project" value="TreeGrafter"/>
</dbReference>
<comment type="caution">
    <text evidence="2">The sequence shown here is derived from an EMBL/GenBank/DDBJ whole genome shotgun (WGS) entry which is preliminary data.</text>
</comment>
<dbReference type="Gene3D" id="4.10.1240.10">
    <property type="entry name" value="GPCR, family 2, extracellular hormone receptor domain"/>
    <property type="match status" value="1"/>
</dbReference>
<dbReference type="SUPFAM" id="SSF111418">
    <property type="entry name" value="Hormone receptor domain"/>
    <property type="match status" value="1"/>
</dbReference>
<sequence>MDKLKESWKLYMDECERNNSRDPPSTGLVCNRLFDNYACWPDGLPNTTVSVMCPWYLPWHNKVHHGMVYQECDASGQWATMKNTSECDSNDPSLKRLISALYNKMSDLRCLSTDKLRAALETDTGLPLPADKWNAILKLVNSTSLCARHCLIQFKVVHRANISKVKLSKMYPDVSPYCDKCQINEASLIHITGPVPA</sequence>
<dbReference type="SMART" id="SM00008">
    <property type="entry name" value="HormR"/>
    <property type="match status" value="1"/>
</dbReference>
<feature type="domain" description="G-protein coupled receptors family 2 profile 1" evidence="1">
    <location>
        <begin position="14"/>
        <end position="91"/>
    </location>
</feature>
<dbReference type="EMBL" id="JAAKFY010000014">
    <property type="protein sequence ID" value="KAF3846257.1"/>
    <property type="molecule type" value="Genomic_DNA"/>
</dbReference>
<dbReference type="PANTHER" id="PTHR45620">
    <property type="entry name" value="PDF RECEPTOR-LIKE PROTEIN-RELATED"/>
    <property type="match status" value="1"/>
</dbReference>
<dbReference type="OrthoDB" id="5967113at2759"/>
<gene>
    <name evidence="2" type="ORF">F7725_003335</name>
</gene>
<dbReference type="PROSITE" id="PS00649">
    <property type="entry name" value="G_PROTEIN_RECEP_F2_1"/>
    <property type="match status" value="1"/>
</dbReference>
<dbReference type="PANTHER" id="PTHR45620:SF29">
    <property type="entry name" value="GLUCAGON RECEPTOR"/>
    <property type="match status" value="1"/>
</dbReference>
<protein>
    <recommendedName>
        <fullName evidence="1">G-protein coupled receptors family 2 profile 1 domain-containing protein</fullName>
    </recommendedName>
</protein>
<dbReference type="Proteomes" id="UP000518266">
    <property type="component" value="Unassembled WGS sequence"/>
</dbReference>
<reference evidence="2 3" key="1">
    <citation type="submission" date="2020-03" db="EMBL/GenBank/DDBJ databases">
        <title>Dissostichus mawsoni Genome sequencing and assembly.</title>
        <authorList>
            <person name="Park H."/>
        </authorList>
    </citation>
    <scope>NUCLEOTIDE SEQUENCE [LARGE SCALE GENOMIC DNA]</scope>
    <source>
        <strain evidence="2">DM0001</strain>
        <tissue evidence="2">Muscle</tissue>
    </source>
</reference>
<dbReference type="AlphaFoldDB" id="A0A7J5YCH8"/>
<dbReference type="InterPro" id="IPR036445">
    <property type="entry name" value="GPCR_2_extracell_dom_sf"/>
</dbReference>
<evidence type="ECO:0000313" key="2">
    <source>
        <dbReference type="EMBL" id="KAF3846257.1"/>
    </source>
</evidence>
<accession>A0A7J5YCH8</accession>
<organism evidence="2 3">
    <name type="scientific">Dissostichus mawsoni</name>
    <name type="common">Antarctic cod</name>
    <dbReference type="NCBI Taxonomy" id="36200"/>
    <lineage>
        <taxon>Eukaryota</taxon>
        <taxon>Metazoa</taxon>
        <taxon>Chordata</taxon>
        <taxon>Craniata</taxon>
        <taxon>Vertebrata</taxon>
        <taxon>Euteleostomi</taxon>
        <taxon>Actinopterygii</taxon>
        <taxon>Neopterygii</taxon>
        <taxon>Teleostei</taxon>
        <taxon>Neoteleostei</taxon>
        <taxon>Acanthomorphata</taxon>
        <taxon>Eupercaria</taxon>
        <taxon>Perciformes</taxon>
        <taxon>Notothenioidei</taxon>
        <taxon>Nototheniidae</taxon>
        <taxon>Dissostichus</taxon>
    </lineage>
</organism>
<dbReference type="GO" id="GO:0007189">
    <property type="term" value="P:adenylate cyclase-activating G protein-coupled receptor signaling pathway"/>
    <property type="evidence" value="ECO:0007669"/>
    <property type="project" value="TreeGrafter"/>
</dbReference>
<dbReference type="InterPro" id="IPR001879">
    <property type="entry name" value="GPCR_2_extracellular_dom"/>
</dbReference>
<dbReference type="PROSITE" id="PS50227">
    <property type="entry name" value="G_PROTEIN_RECEP_F2_3"/>
    <property type="match status" value="1"/>
</dbReference>
<keyword evidence="3" id="KW-1185">Reference proteome</keyword>
<name>A0A7J5YCH8_DISMA</name>
<dbReference type="Pfam" id="PF02793">
    <property type="entry name" value="HRM"/>
    <property type="match status" value="1"/>
</dbReference>
<evidence type="ECO:0000259" key="1">
    <source>
        <dbReference type="PROSITE" id="PS50227"/>
    </source>
</evidence>